<sequence>MDINKMEIIEVILMDEESKSICSIIEERLREIQENIEKDERNVNLKVYNERDEFIKEIKENFRAQKSHNIHESRNCYK</sequence>
<evidence type="ECO:0000313" key="2">
    <source>
        <dbReference type="Proteomes" id="UP000615446"/>
    </source>
</evidence>
<dbReference type="AlphaFoldDB" id="A0A8H3MCU0"/>
<evidence type="ECO:0000313" key="1">
    <source>
        <dbReference type="EMBL" id="GET04844.1"/>
    </source>
</evidence>
<organism evidence="1 2">
    <name type="scientific">Rhizophagus clarus</name>
    <dbReference type="NCBI Taxonomy" id="94130"/>
    <lineage>
        <taxon>Eukaryota</taxon>
        <taxon>Fungi</taxon>
        <taxon>Fungi incertae sedis</taxon>
        <taxon>Mucoromycota</taxon>
        <taxon>Glomeromycotina</taxon>
        <taxon>Glomeromycetes</taxon>
        <taxon>Glomerales</taxon>
        <taxon>Glomeraceae</taxon>
        <taxon>Rhizophagus</taxon>
    </lineage>
</organism>
<comment type="caution">
    <text evidence="1">The sequence shown here is derived from an EMBL/GenBank/DDBJ whole genome shotgun (WGS) entry which is preliminary data.</text>
</comment>
<protein>
    <submittedName>
        <fullName evidence="1">Uncharacterized protein</fullName>
    </submittedName>
</protein>
<name>A0A8H3MCU0_9GLOM</name>
<proteinExistence type="predicted"/>
<dbReference type="Proteomes" id="UP000615446">
    <property type="component" value="Unassembled WGS sequence"/>
</dbReference>
<gene>
    <name evidence="1" type="ORF">RCL2_003113700</name>
</gene>
<dbReference type="EMBL" id="BLAL01000357">
    <property type="protein sequence ID" value="GET04844.1"/>
    <property type="molecule type" value="Genomic_DNA"/>
</dbReference>
<accession>A0A8H3MCU0</accession>
<reference evidence="1" key="1">
    <citation type="submission" date="2019-10" db="EMBL/GenBank/DDBJ databases">
        <title>Conservation and host-specific expression of non-tandemly repeated heterogenous ribosome RNA gene in arbuscular mycorrhizal fungi.</title>
        <authorList>
            <person name="Maeda T."/>
            <person name="Kobayashi Y."/>
            <person name="Nakagawa T."/>
            <person name="Ezawa T."/>
            <person name="Yamaguchi K."/>
            <person name="Bino T."/>
            <person name="Nishimoto Y."/>
            <person name="Shigenobu S."/>
            <person name="Kawaguchi M."/>
        </authorList>
    </citation>
    <scope>NUCLEOTIDE SEQUENCE</scope>
    <source>
        <strain evidence="1">HR1</strain>
    </source>
</reference>